<feature type="compositionally biased region" description="Basic and acidic residues" evidence="1">
    <location>
        <begin position="145"/>
        <end position="154"/>
    </location>
</feature>
<evidence type="ECO:0000256" key="1">
    <source>
        <dbReference type="SAM" id="MobiDB-lite"/>
    </source>
</evidence>
<dbReference type="AlphaFoldDB" id="A0A8J2S7Y4"/>
<accession>A0A8J2S7Y4</accession>
<dbReference type="EMBL" id="CAKKNE010000002">
    <property type="protein sequence ID" value="CAH0367208.1"/>
    <property type="molecule type" value="Genomic_DNA"/>
</dbReference>
<dbReference type="Gene3D" id="3.70.10.10">
    <property type="match status" value="1"/>
</dbReference>
<dbReference type="GO" id="GO:0031573">
    <property type="term" value="P:mitotic intra-S DNA damage checkpoint signaling"/>
    <property type="evidence" value="ECO:0007669"/>
    <property type="project" value="TreeGrafter"/>
</dbReference>
<dbReference type="GO" id="GO:0071479">
    <property type="term" value="P:cellular response to ionizing radiation"/>
    <property type="evidence" value="ECO:0007669"/>
    <property type="project" value="TreeGrafter"/>
</dbReference>
<dbReference type="Proteomes" id="UP000789595">
    <property type="component" value="Unassembled WGS sequence"/>
</dbReference>
<dbReference type="GO" id="GO:0030896">
    <property type="term" value="C:checkpoint clamp complex"/>
    <property type="evidence" value="ECO:0007669"/>
    <property type="project" value="InterPro"/>
</dbReference>
<comment type="caution">
    <text evidence="2">The sequence shown here is derived from an EMBL/GenBank/DDBJ whole genome shotgun (WGS) entry which is preliminary data.</text>
</comment>
<keyword evidence="3" id="KW-1185">Reference proteome</keyword>
<dbReference type="PANTHER" id="PTHR15237">
    <property type="entry name" value="DNA REPAIR PROTEIN RAD9"/>
    <property type="match status" value="1"/>
</dbReference>
<dbReference type="PANTHER" id="PTHR15237:SF0">
    <property type="entry name" value="CELL CYCLE CHECKPOINT CONTROL PROTEIN"/>
    <property type="match status" value="1"/>
</dbReference>
<name>A0A8J2S7Y4_9STRA</name>
<reference evidence="2" key="1">
    <citation type="submission" date="2021-11" db="EMBL/GenBank/DDBJ databases">
        <authorList>
            <consortium name="Genoscope - CEA"/>
            <person name="William W."/>
        </authorList>
    </citation>
    <scope>NUCLEOTIDE SEQUENCE</scope>
</reference>
<dbReference type="InterPro" id="IPR007268">
    <property type="entry name" value="Rad9/Ddc1"/>
</dbReference>
<organism evidence="2 3">
    <name type="scientific">Pelagomonas calceolata</name>
    <dbReference type="NCBI Taxonomy" id="35677"/>
    <lineage>
        <taxon>Eukaryota</taxon>
        <taxon>Sar</taxon>
        <taxon>Stramenopiles</taxon>
        <taxon>Ochrophyta</taxon>
        <taxon>Pelagophyceae</taxon>
        <taxon>Pelagomonadales</taxon>
        <taxon>Pelagomonadaceae</taxon>
        <taxon>Pelagomonas</taxon>
    </lineage>
</organism>
<protein>
    <submittedName>
        <fullName evidence="2">Uncharacterized protein</fullName>
    </submittedName>
</protein>
<evidence type="ECO:0000313" key="2">
    <source>
        <dbReference type="EMBL" id="CAH0367208.1"/>
    </source>
</evidence>
<gene>
    <name evidence="2" type="ORF">PECAL_2P02200</name>
</gene>
<feature type="region of interest" description="Disordered" evidence="1">
    <location>
        <begin position="315"/>
        <end position="365"/>
    </location>
</feature>
<dbReference type="OrthoDB" id="60092at2759"/>
<dbReference type="Pfam" id="PF04139">
    <property type="entry name" value="Rad9"/>
    <property type="match status" value="1"/>
</dbReference>
<sequence length="365" mass="38804">MPQPLFAFEVGKSQLKAFSGAVSALADVGRELELVVFTQDDGEPAVSLLAKDDGDTVFGTCIFERRFFSRVAVDATLTVATPFAGKLVAKALFPALRRAAARSHAGRAADGRSPPAERAGAGVASLIIKHDEPAGAGSDDDAEDDRTAPRIVVETRHDDGSRRRWRLFYDSSEGQTNTFEVNAADVGEITAQPPQFAELLAHCAANGEVTFTPTPAALEVQCRTDGGRDDDDVVSELSIQAADFEQYVLPDGARGDSRDAIAFQARQPKALVKWCDAADVLAVNFYFGRLPKPVCLMAHAPAGANLRIVASTHVPPREGDAPAAPAPAPAARAPPRRDAYADARLAPTGLHRKRKHSADVPPTIP</sequence>
<dbReference type="GO" id="GO:0000076">
    <property type="term" value="P:DNA replication checkpoint signaling"/>
    <property type="evidence" value="ECO:0007669"/>
    <property type="project" value="TreeGrafter"/>
</dbReference>
<dbReference type="GO" id="GO:0006281">
    <property type="term" value="P:DNA repair"/>
    <property type="evidence" value="ECO:0007669"/>
    <property type="project" value="TreeGrafter"/>
</dbReference>
<feature type="region of interest" description="Disordered" evidence="1">
    <location>
        <begin position="132"/>
        <end position="154"/>
    </location>
</feature>
<proteinExistence type="predicted"/>
<evidence type="ECO:0000313" key="3">
    <source>
        <dbReference type="Proteomes" id="UP000789595"/>
    </source>
</evidence>